<dbReference type="Pfam" id="PF04614">
    <property type="entry name" value="Pex19"/>
    <property type="match status" value="1"/>
</dbReference>
<dbReference type="Gramene" id="ERN00713">
    <property type="protein sequence ID" value="ERN00713"/>
    <property type="gene ID" value="AMTR_s00106p00092120"/>
</dbReference>
<dbReference type="GO" id="GO:0045046">
    <property type="term" value="P:protein import into peroxisome membrane"/>
    <property type="evidence" value="ECO:0000318"/>
    <property type="project" value="GO_Central"/>
</dbReference>
<sequence>MTNPSDDLDDLLDSALDDFEKLDLGCGKRTDECKNGSLKDVENKQEGPSVQGLGLGLPTLRPKKKGKQKVLSGGSTGVDSCISEALDKLTQQTKETIKGLESSAPEDPTEQMMENFAKEFAELSGSQDMESMVETMMHQLLSREILHEPMKEIGGRYPKWLEEHKASLSKEDYERYYHQHQLIVELNDVYENEPNNFTKIVDLMQKMQECGQPPSDIVHELAPDLDRSDFQLEPQVHWGHHYWMK</sequence>
<dbReference type="InterPro" id="IPR006708">
    <property type="entry name" value="Pex19"/>
</dbReference>
<dbReference type="HOGENOM" id="CLU_043063_4_0_1"/>
<dbReference type="EMBL" id="KI394815">
    <property type="protein sequence ID" value="ERN00713.1"/>
    <property type="molecule type" value="Genomic_DNA"/>
</dbReference>
<proteinExistence type="predicted"/>
<organism evidence="2 3">
    <name type="scientific">Amborella trichopoda</name>
    <dbReference type="NCBI Taxonomy" id="13333"/>
    <lineage>
        <taxon>Eukaryota</taxon>
        <taxon>Viridiplantae</taxon>
        <taxon>Streptophyta</taxon>
        <taxon>Embryophyta</taxon>
        <taxon>Tracheophyta</taxon>
        <taxon>Spermatophyta</taxon>
        <taxon>Magnoliopsida</taxon>
        <taxon>Amborellales</taxon>
        <taxon>Amborellaceae</taxon>
        <taxon>Amborella</taxon>
    </lineage>
</organism>
<evidence type="ECO:0000313" key="3">
    <source>
        <dbReference type="Proteomes" id="UP000017836"/>
    </source>
</evidence>
<evidence type="ECO:0000256" key="1">
    <source>
        <dbReference type="SAM" id="MobiDB-lite"/>
    </source>
</evidence>
<dbReference type="OMA" id="PMMEDWV"/>
<name>W1NYJ9_AMBTC</name>
<accession>W1NYJ9</accession>
<dbReference type="Proteomes" id="UP000017836">
    <property type="component" value="Unassembled WGS sequence"/>
</dbReference>
<dbReference type="PANTHER" id="PTHR12774:SF2">
    <property type="entry name" value="PEROXISOMAL BIOGENESIS FACTOR 19"/>
    <property type="match status" value="1"/>
</dbReference>
<dbReference type="InterPro" id="IPR038322">
    <property type="entry name" value="Pex19_C_sf"/>
</dbReference>
<keyword evidence="3" id="KW-1185">Reference proteome</keyword>
<dbReference type="AlphaFoldDB" id="W1NYJ9"/>
<dbReference type="Gene3D" id="1.20.120.900">
    <property type="entry name" value="Pex19, mPTS binding domain"/>
    <property type="match status" value="1"/>
</dbReference>
<dbReference type="PANTHER" id="PTHR12774">
    <property type="entry name" value="PEROXISOMAL BIOGENESIS FACTOR 19"/>
    <property type="match status" value="1"/>
</dbReference>
<dbReference type="eggNOG" id="KOG3133">
    <property type="taxonomic scope" value="Eukaryota"/>
</dbReference>
<dbReference type="GO" id="GO:0005778">
    <property type="term" value="C:peroxisomal membrane"/>
    <property type="evidence" value="ECO:0000318"/>
    <property type="project" value="GO_Central"/>
</dbReference>
<gene>
    <name evidence="2" type="ORF">AMTR_s00106p00092120</name>
</gene>
<feature type="region of interest" description="Disordered" evidence="1">
    <location>
        <begin position="29"/>
        <end position="74"/>
    </location>
</feature>
<protein>
    <submittedName>
        <fullName evidence="2">Uncharacterized protein</fullName>
    </submittedName>
</protein>
<dbReference type="STRING" id="13333.W1NYJ9"/>
<reference evidence="3" key="1">
    <citation type="journal article" date="2013" name="Science">
        <title>The Amborella genome and the evolution of flowering plants.</title>
        <authorList>
            <consortium name="Amborella Genome Project"/>
        </authorList>
    </citation>
    <scope>NUCLEOTIDE SEQUENCE [LARGE SCALE GENOMIC DNA]</scope>
</reference>
<evidence type="ECO:0000313" key="2">
    <source>
        <dbReference type="EMBL" id="ERN00713.1"/>
    </source>
</evidence>
<feature type="compositionally biased region" description="Basic and acidic residues" evidence="1">
    <location>
        <begin position="29"/>
        <end position="45"/>
    </location>
</feature>
<dbReference type="GO" id="GO:0033328">
    <property type="term" value="F:peroxisome membrane targeting sequence binding"/>
    <property type="evidence" value="ECO:0000318"/>
    <property type="project" value="GO_Central"/>
</dbReference>